<dbReference type="Proteomes" id="UP000572754">
    <property type="component" value="Unassembled WGS sequence"/>
</dbReference>
<sequence length="206" mass="22976">MAPEPPQPFPVATNRDAIANTLSLLLASRTTIGKSMPLTRDLPRKQRTLPDDNDDDLTRGARPNEGLGYVPEKKDVQKFANSKEERMLRGRLNRDSKGNLKKKAEESESEDEAGRSALGKRKRPRKEKEVEPEPESENLTAPVTPEEKEKSENGGEAEVDVDMRDDVAQDEPSLGDGHTEKKRKKKNKKNKKKKQKTAPAVAQAEA</sequence>
<feature type="compositionally biased region" description="Basic and acidic residues" evidence="1">
    <location>
        <begin position="41"/>
        <end position="50"/>
    </location>
</feature>
<evidence type="ECO:0000256" key="1">
    <source>
        <dbReference type="SAM" id="MobiDB-lite"/>
    </source>
</evidence>
<feature type="region of interest" description="Disordered" evidence="1">
    <location>
        <begin position="29"/>
        <end position="206"/>
    </location>
</feature>
<protein>
    <submittedName>
        <fullName evidence="2">Uncharacterized protein</fullName>
    </submittedName>
</protein>
<dbReference type="EMBL" id="JAAQPE010000099">
    <property type="protein sequence ID" value="KAF5685862.1"/>
    <property type="molecule type" value="Genomic_DNA"/>
</dbReference>
<organism evidence="2 3">
    <name type="scientific">Fusarium circinatum</name>
    <name type="common">Pitch canker fungus</name>
    <name type="synonym">Gibberella circinata</name>
    <dbReference type="NCBI Taxonomy" id="48490"/>
    <lineage>
        <taxon>Eukaryota</taxon>
        <taxon>Fungi</taxon>
        <taxon>Dikarya</taxon>
        <taxon>Ascomycota</taxon>
        <taxon>Pezizomycotina</taxon>
        <taxon>Sordariomycetes</taxon>
        <taxon>Hypocreomycetidae</taxon>
        <taxon>Hypocreales</taxon>
        <taxon>Nectriaceae</taxon>
        <taxon>Fusarium</taxon>
        <taxon>Fusarium fujikuroi species complex</taxon>
    </lineage>
</organism>
<feature type="compositionally biased region" description="Basic and acidic residues" evidence="1">
    <location>
        <begin position="71"/>
        <end position="106"/>
    </location>
</feature>
<reference evidence="3" key="1">
    <citation type="journal article" date="2020" name="BMC Genomics">
        <title>Correction to: Identification and distribution of gene clusters required for synthesis of sphingolipid metabolism inhibitors in diverse species of the filamentous fungus Fusarium.</title>
        <authorList>
            <person name="Kim H.S."/>
            <person name="Lohmar J.M."/>
            <person name="Busman M."/>
            <person name="Brown D.W."/>
            <person name="Naumann T.A."/>
            <person name="Divon H.H."/>
            <person name="Lysoe E."/>
            <person name="Uhlig S."/>
            <person name="Proctor R.H."/>
        </authorList>
    </citation>
    <scope>NUCLEOTIDE SEQUENCE [LARGE SCALE GENOMIC DNA]</scope>
    <source>
        <strain evidence="3">NRRL 25331</strain>
    </source>
</reference>
<evidence type="ECO:0000313" key="2">
    <source>
        <dbReference type="EMBL" id="KAF5685862.1"/>
    </source>
</evidence>
<gene>
    <name evidence="2" type="ORF">FCIRC_3237</name>
</gene>
<dbReference type="AlphaFoldDB" id="A0A8H5X3H0"/>
<evidence type="ECO:0000313" key="3">
    <source>
        <dbReference type="Proteomes" id="UP000572754"/>
    </source>
</evidence>
<reference evidence="2 3" key="2">
    <citation type="submission" date="2020-05" db="EMBL/GenBank/DDBJ databases">
        <title>Identification and distribution of gene clusters putatively required for synthesis of sphingolipid metabolism inhibitors in phylogenetically diverse species of the filamentous fungus Fusarium.</title>
        <authorList>
            <person name="Kim H.-S."/>
            <person name="Busman M."/>
            <person name="Brown D.W."/>
            <person name="Divon H."/>
            <person name="Uhlig S."/>
            <person name="Proctor R.H."/>
        </authorList>
    </citation>
    <scope>NUCLEOTIDE SEQUENCE [LARGE SCALE GENOMIC DNA]</scope>
    <source>
        <strain evidence="2 3">NRRL 25331</strain>
    </source>
</reference>
<accession>A0A8H5X3H0</accession>
<keyword evidence="3" id="KW-1185">Reference proteome</keyword>
<proteinExistence type="predicted"/>
<feature type="compositionally biased region" description="Basic residues" evidence="1">
    <location>
        <begin position="180"/>
        <end position="196"/>
    </location>
</feature>
<name>A0A8H5X3H0_FUSCI</name>
<comment type="caution">
    <text evidence="2">The sequence shown here is derived from an EMBL/GenBank/DDBJ whole genome shotgun (WGS) entry which is preliminary data.</text>
</comment>